<dbReference type="Proteomes" id="UP000000692">
    <property type="component" value="Chromosome"/>
</dbReference>
<dbReference type="EMBL" id="CP002018">
    <property type="protein sequence ID" value="AEM42026.1"/>
    <property type="molecule type" value="Genomic_DNA"/>
</dbReference>
<dbReference type="RefSeq" id="WP_013385409.1">
    <property type="nucleotide sequence ID" value="NC_017384.1"/>
</dbReference>
<sequence length="219" mass="22871">MPSGLDAYSRLIAMLKVVLPMGALAMMATLFLFARSNTPPEEIPYSDINQIAQDPRISQPRFSGVAGDGSTLSVIADELRPLPGSEGEAFGSNLRMLRPEGDAILPGGRTVSLVAGEGTYASLPQIAYFGGLVHIQSGDGLHMETSGMTIDMPAATLETDGAMEARSPFGQLTAGHMIATSGNAQNGVQMVFSGGVRLLYLPQGTRPGEDAPTTEGSTE</sequence>
<keyword evidence="1" id="KW-0812">Transmembrane</keyword>
<accession>F9Y5V1</accession>
<name>F9Y5V1_KETVW</name>
<evidence type="ECO:0000313" key="3">
    <source>
        <dbReference type="Proteomes" id="UP000000692"/>
    </source>
</evidence>
<keyword evidence="1" id="KW-1133">Transmembrane helix</keyword>
<dbReference type="KEGG" id="kvl:KVU_2187"/>
<evidence type="ECO:0008006" key="4">
    <source>
        <dbReference type="Google" id="ProtNLM"/>
    </source>
</evidence>
<dbReference type="AlphaFoldDB" id="F9Y5V1"/>
<dbReference type="OrthoDB" id="7871110at2"/>
<keyword evidence="1" id="KW-0472">Membrane</keyword>
<evidence type="ECO:0000256" key="1">
    <source>
        <dbReference type="SAM" id="Phobius"/>
    </source>
</evidence>
<feature type="transmembrane region" description="Helical" evidence="1">
    <location>
        <begin position="12"/>
        <end position="34"/>
    </location>
</feature>
<gene>
    <name evidence="2" type="ordered locus">KVU_2187</name>
</gene>
<evidence type="ECO:0000313" key="2">
    <source>
        <dbReference type="EMBL" id="AEM42026.1"/>
    </source>
</evidence>
<proteinExistence type="predicted"/>
<dbReference type="HOGENOM" id="CLU_114957_0_0_5"/>
<protein>
    <recommendedName>
        <fullName evidence="4">Lipopolysaccharide export system protein LptC</fullName>
    </recommendedName>
</protein>
<reference evidence="2 3" key="1">
    <citation type="journal article" date="2011" name="J. Bacteriol.">
        <title>Complete genome sequence of the industrial strain Ketogulonicigenium vulgare WSH-001.</title>
        <authorList>
            <person name="Liu L."/>
            <person name="Li Y."/>
            <person name="Zhang J."/>
            <person name="Zhou Z."/>
            <person name="Liu J."/>
            <person name="Li X."/>
            <person name="Zhou J."/>
            <person name="Du G."/>
            <person name="Wang L."/>
            <person name="Chen J."/>
        </authorList>
    </citation>
    <scope>NUCLEOTIDE SEQUENCE [LARGE SCALE GENOMIC DNA]</scope>
    <source>
        <strain evidence="2 3">WSH-001</strain>
    </source>
</reference>
<dbReference type="eggNOG" id="COG5375">
    <property type="taxonomic scope" value="Bacteria"/>
</dbReference>
<keyword evidence="3" id="KW-1185">Reference proteome</keyword>
<organism evidence="2 3">
    <name type="scientific">Ketogulonicigenium vulgare (strain WSH-001)</name>
    <dbReference type="NCBI Taxonomy" id="759362"/>
    <lineage>
        <taxon>Bacteria</taxon>
        <taxon>Pseudomonadati</taxon>
        <taxon>Pseudomonadota</taxon>
        <taxon>Alphaproteobacteria</taxon>
        <taxon>Rhodobacterales</taxon>
        <taxon>Roseobacteraceae</taxon>
        <taxon>Ketogulonicigenium</taxon>
    </lineage>
</organism>